<protein>
    <submittedName>
        <fullName evidence="2">Uncharacterized protein</fullName>
    </submittedName>
</protein>
<dbReference type="AlphaFoldDB" id="A0A162CKT4"/>
<evidence type="ECO:0000256" key="1">
    <source>
        <dbReference type="SAM" id="Phobius"/>
    </source>
</evidence>
<reference evidence="2 3" key="1">
    <citation type="submission" date="2016-03" db="EMBL/GenBank/DDBJ databases">
        <title>EvidentialGene: Evidence-directed Construction of Genes on Genomes.</title>
        <authorList>
            <person name="Gilbert D.G."/>
            <person name="Choi J.-H."/>
            <person name="Mockaitis K."/>
            <person name="Colbourne J."/>
            <person name="Pfrender M."/>
        </authorList>
    </citation>
    <scope>NUCLEOTIDE SEQUENCE [LARGE SCALE GENOMIC DNA]</scope>
    <source>
        <strain evidence="2 3">Xinb3</strain>
        <tissue evidence="2">Complete organism</tissue>
    </source>
</reference>
<keyword evidence="1" id="KW-0472">Membrane</keyword>
<dbReference type="Proteomes" id="UP000076858">
    <property type="component" value="Unassembled WGS sequence"/>
</dbReference>
<evidence type="ECO:0000313" key="2">
    <source>
        <dbReference type="EMBL" id="KZS13306.1"/>
    </source>
</evidence>
<accession>A0A162CKT4</accession>
<dbReference type="EMBL" id="LRGB01001233">
    <property type="protein sequence ID" value="KZS13306.1"/>
    <property type="molecule type" value="Genomic_DNA"/>
</dbReference>
<keyword evidence="3" id="KW-1185">Reference proteome</keyword>
<name>A0A162CKT4_9CRUS</name>
<sequence length="51" mass="5941">MAISTALEIARRWPDFCVEFLFLVVFVAFLLFSFLTRGYATLVIKKNKKPE</sequence>
<comment type="caution">
    <text evidence="2">The sequence shown here is derived from an EMBL/GenBank/DDBJ whole genome shotgun (WGS) entry which is preliminary data.</text>
</comment>
<gene>
    <name evidence="2" type="ORF">APZ42_021602</name>
</gene>
<feature type="transmembrane region" description="Helical" evidence="1">
    <location>
        <begin position="20"/>
        <end position="40"/>
    </location>
</feature>
<evidence type="ECO:0000313" key="3">
    <source>
        <dbReference type="Proteomes" id="UP000076858"/>
    </source>
</evidence>
<keyword evidence="1" id="KW-0812">Transmembrane</keyword>
<organism evidence="2 3">
    <name type="scientific">Daphnia magna</name>
    <dbReference type="NCBI Taxonomy" id="35525"/>
    <lineage>
        <taxon>Eukaryota</taxon>
        <taxon>Metazoa</taxon>
        <taxon>Ecdysozoa</taxon>
        <taxon>Arthropoda</taxon>
        <taxon>Crustacea</taxon>
        <taxon>Branchiopoda</taxon>
        <taxon>Diplostraca</taxon>
        <taxon>Cladocera</taxon>
        <taxon>Anomopoda</taxon>
        <taxon>Daphniidae</taxon>
        <taxon>Daphnia</taxon>
    </lineage>
</organism>
<proteinExistence type="predicted"/>
<keyword evidence="1" id="KW-1133">Transmembrane helix</keyword>